<dbReference type="AlphaFoldDB" id="A0A3M6TMK2"/>
<keyword evidence="2" id="KW-1185">Reference proteome</keyword>
<organism evidence="1 2">
    <name type="scientific">Pocillopora damicornis</name>
    <name type="common">Cauliflower coral</name>
    <name type="synonym">Millepora damicornis</name>
    <dbReference type="NCBI Taxonomy" id="46731"/>
    <lineage>
        <taxon>Eukaryota</taxon>
        <taxon>Metazoa</taxon>
        <taxon>Cnidaria</taxon>
        <taxon>Anthozoa</taxon>
        <taxon>Hexacorallia</taxon>
        <taxon>Scleractinia</taxon>
        <taxon>Astrocoeniina</taxon>
        <taxon>Pocilloporidae</taxon>
        <taxon>Pocillopora</taxon>
    </lineage>
</organism>
<dbReference type="OrthoDB" id="5982559at2759"/>
<proteinExistence type="predicted"/>
<evidence type="ECO:0000313" key="2">
    <source>
        <dbReference type="Proteomes" id="UP000275408"/>
    </source>
</evidence>
<dbReference type="Proteomes" id="UP000275408">
    <property type="component" value="Unassembled WGS sequence"/>
</dbReference>
<sequence>MKGGAKKLPPKVFEYRSFKSFEEKAFINDLKQVPWSVNEGVGVLPILCFFGRSSLKIVQITTHLLNQGALKECQLLGFLINFWNDIVWGDKHNKTLMAQVQFLQNKAAKSILDKAKHSSTTEAINELDWLVLSERRRQHRYTHPYNTRHKDNFKMPKSRCQRGQQRLTYQAIHEWNALPISTRNSNSLDFF</sequence>
<evidence type="ECO:0000313" key="1">
    <source>
        <dbReference type="EMBL" id="RMX42627.1"/>
    </source>
</evidence>
<name>A0A3M6TMK2_POCDA</name>
<comment type="caution">
    <text evidence="1">The sequence shown here is derived from an EMBL/GenBank/DDBJ whole genome shotgun (WGS) entry which is preliminary data.</text>
</comment>
<reference evidence="1 2" key="1">
    <citation type="journal article" date="2018" name="Sci. Rep.">
        <title>Comparative analysis of the Pocillopora damicornis genome highlights role of immune system in coral evolution.</title>
        <authorList>
            <person name="Cunning R."/>
            <person name="Bay R.A."/>
            <person name="Gillette P."/>
            <person name="Baker A.C."/>
            <person name="Traylor-Knowles N."/>
        </authorList>
    </citation>
    <scope>NUCLEOTIDE SEQUENCE [LARGE SCALE GENOMIC DNA]</scope>
    <source>
        <strain evidence="1">RSMAS</strain>
        <tissue evidence="1">Whole animal</tissue>
    </source>
</reference>
<dbReference type="EMBL" id="RCHS01003326">
    <property type="protein sequence ID" value="RMX42627.1"/>
    <property type="molecule type" value="Genomic_DNA"/>
</dbReference>
<gene>
    <name evidence="1" type="ORF">pdam_00010276</name>
</gene>
<accession>A0A3M6TMK2</accession>
<protein>
    <submittedName>
        <fullName evidence="1">Uncharacterized protein</fullName>
    </submittedName>
</protein>